<dbReference type="InterPro" id="IPR005467">
    <property type="entry name" value="His_kinase_dom"/>
</dbReference>
<dbReference type="EC" id="2.7.13.3" evidence="2"/>
<evidence type="ECO:0000256" key="3">
    <source>
        <dbReference type="ARBA" id="ARBA00022553"/>
    </source>
</evidence>
<dbReference type="PANTHER" id="PTHR43304:SF1">
    <property type="entry name" value="PAC DOMAIN-CONTAINING PROTEIN"/>
    <property type="match status" value="1"/>
</dbReference>
<dbReference type="Pfam" id="PF00989">
    <property type="entry name" value="PAS"/>
    <property type="match status" value="1"/>
</dbReference>
<evidence type="ECO:0000259" key="7">
    <source>
        <dbReference type="PROSITE" id="PS50109"/>
    </source>
</evidence>
<dbReference type="InterPro" id="IPR003594">
    <property type="entry name" value="HATPase_dom"/>
</dbReference>
<feature type="domain" description="PAC" evidence="9">
    <location>
        <begin position="552"/>
        <end position="603"/>
    </location>
</feature>
<dbReference type="Proteomes" id="UP001626603">
    <property type="component" value="Chromosome"/>
</dbReference>
<organism evidence="10 11">
    <name type="scientific">Methanoculleus palmolei</name>
    <dbReference type="NCBI Taxonomy" id="72612"/>
    <lineage>
        <taxon>Archaea</taxon>
        <taxon>Methanobacteriati</taxon>
        <taxon>Methanobacteriota</taxon>
        <taxon>Stenosarchaea group</taxon>
        <taxon>Methanomicrobia</taxon>
        <taxon>Methanomicrobiales</taxon>
        <taxon>Methanomicrobiaceae</taxon>
        <taxon>Methanoculleus</taxon>
    </lineage>
</organism>
<dbReference type="EMBL" id="CP137641">
    <property type="protein sequence ID" value="WOX55623.1"/>
    <property type="molecule type" value="Genomic_DNA"/>
</dbReference>
<dbReference type="PANTHER" id="PTHR43304">
    <property type="entry name" value="PHYTOCHROME-LIKE PROTEIN CPH1"/>
    <property type="match status" value="1"/>
</dbReference>
<evidence type="ECO:0000256" key="5">
    <source>
        <dbReference type="ARBA" id="ARBA00022777"/>
    </source>
</evidence>
<dbReference type="GO" id="GO:0004673">
    <property type="term" value="F:protein histidine kinase activity"/>
    <property type="evidence" value="ECO:0007669"/>
    <property type="project" value="UniProtKB-EC"/>
</dbReference>
<evidence type="ECO:0000313" key="11">
    <source>
        <dbReference type="Proteomes" id="UP001626603"/>
    </source>
</evidence>
<comment type="catalytic activity">
    <reaction evidence="1">
        <text>ATP + protein L-histidine = ADP + protein N-phospho-L-histidine.</text>
        <dbReference type="EC" id="2.7.13.3"/>
    </reaction>
</comment>
<feature type="domain" description="PAS" evidence="8">
    <location>
        <begin position="478"/>
        <end position="548"/>
    </location>
</feature>
<keyword evidence="11" id="KW-1185">Reference proteome</keyword>
<dbReference type="PROSITE" id="PS50112">
    <property type="entry name" value="PAS"/>
    <property type="match status" value="3"/>
</dbReference>
<dbReference type="InterPro" id="IPR036890">
    <property type="entry name" value="HATPase_C_sf"/>
</dbReference>
<protein>
    <recommendedName>
        <fullName evidence="2">histidine kinase</fullName>
        <ecNumber evidence="2">2.7.13.3</ecNumber>
    </recommendedName>
</protein>
<gene>
    <name evidence="10" type="ORF">R6Y95_09140</name>
</gene>
<dbReference type="Pfam" id="PF02518">
    <property type="entry name" value="HATPase_c"/>
    <property type="match status" value="1"/>
</dbReference>
<feature type="domain" description="PAS" evidence="8">
    <location>
        <begin position="14"/>
        <end position="84"/>
    </location>
</feature>
<keyword evidence="4" id="KW-0808">Transferase</keyword>
<dbReference type="SUPFAM" id="SSF55874">
    <property type="entry name" value="ATPase domain of HSP90 chaperone/DNA topoisomerase II/histidine kinase"/>
    <property type="match status" value="1"/>
</dbReference>
<accession>A0ABD8A7W2</accession>
<dbReference type="InterPro" id="IPR000700">
    <property type="entry name" value="PAS-assoc_C"/>
</dbReference>
<feature type="domain" description="PAS" evidence="8">
    <location>
        <begin position="315"/>
        <end position="385"/>
    </location>
</feature>
<dbReference type="InterPro" id="IPR001610">
    <property type="entry name" value="PAC"/>
</dbReference>
<dbReference type="NCBIfam" id="TIGR00229">
    <property type="entry name" value="sensory_box"/>
    <property type="match status" value="3"/>
</dbReference>
<name>A0ABD8A7W2_9EURY</name>
<dbReference type="PRINTS" id="PR00344">
    <property type="entry name" value="BCTRLSENSOR"/>
</dbReference>
<dbReference type="SMART" id="SM00091">
    <property type="entry name" value="PAS"/>
    <property type="match status" value="3"/>
</dbReference>
<dbReference type="PROSITE" id="PS50113">
    <property type="entry name" value="PAC"/>
    <property type="match status" value="3"/>
</dbReference>
<evidence type="ECO:0000313" key="10">
    <source>
        <dbReference type="EMBL" id="WOX55623.1"/>
    </source>
</evidence>
<dbReference type="InterPro" id="IPR052162">
    <property type="entry name" value="Sensor_kinase/Photoreceptor"/>
</dbReference>
<dbReference type="CDD" id="cd00130">
    <property type="entry name" value="PAS"/>
    <property type="match status" value="3"/>
</dbReference>
<feature type="domain" description="PAC" evidence="9">
    <location>
        <begin position="383"/>
        <end position="435"/>
    </location>
</feature>
<sequence>MTLNYESLRKMAETIKSLENLIACANVPIIVWDAALRITLFNNASERLTGRAAHAVLGQSPAILFPEDRQEELMDLVRKVTAGEWWKSVEIPIFTVDGEIRTVLWNTVAVYDSVQNTVSSVIAQGQDITERKRAEGGLQILRDELEMRVLESTRALLESDKTLQAEIAGRVRAEEATRAERKRLYDILEVLPVYVTLLSPDYRVPFANRFFRERFGEPGSRRCFEHLFSRTEPCENCESYHVMKAKEPHHREWTGPDNRDYEIFDFPFTGTDGSSFILKVGIDVTRRKRAEDALRKLNETLEQRVIERTDELAKASVILTAITENTPAPIYVTDRLGRFVMCNPAMLRVIGRSAGEALGRSAIELLGPEAGGPLMTNDRLIMETGATETFDETISGRIFFFTKTPLRGAGGDVTGAIAVGTEITELKQAEAQTQELLERLQRFAEEMEVQNEELQRTTEQLQQKGDELARLNRVLQESEAHFRSLIENVSDIIVLLDKKGCITYTSPSIKRIGGYDPADLIGRSLLDLAHPDDVPKAVEAMRTGAARSSARLNFEVRIRDIAGRWVFLDVTGASLLREGNDCGFIMNARDITDRKRVEEERNRLVASLEKAHREANLYLDIMTHDIRNANNVSSIYADLMLDLLEGTEKVYAQKLRDSIVRSTEILINVATIRRIHTESAVFVPIDLSAVVGEEIRNFRGVSIRMEVPPFRVLADSLLSTVFTNLISNAVKFGGLDVEIVVRAEERDGGVLVSVEDNGPGIPDDLKRKLFQRFERGKALGKGEGLGLFICRTLAERYGGRIWIEDRVPGCPDKGAAFRFVLKKAEQDQKG</sequence>
<evidence type="ECO:0000256" key="6">
    <source>
        <dbReference type="SAM" id="Coils"/>
    </source>
</evidence>
<reference evidence="10 11" key="1">
    <citation type="submission" date="2023-10" db="EMBL/GenBank/DDBJ databases">
        <title>The complete genome sequence of Methanoculleus palmolei DSM 4273.</title>
        <authorList>
            <person name="Lai S.-J."/>
            <person name="You Y.-T."/>
            <person name="Chen S.-C."/>
        </authorList>
    </citation>
    <scope>NUCLEOTIDE SEQUENCE [LARGE SCALE GENOMIC DNA]</scope>
    <source>
        <strain evidence="10 11">DSM 4273</strain>
    </source>
</reference>
<dbReference type="PROSITE" id="PS50109">
    <property type="entry name" value="HIS_KIN"/>
    <property type="match status" value="1"/>
</dbReference>
<dbReference type="SMART" id="SM00086">
    <property type="entry name" value="PAC"/>
    <property type="match status" value="2"/>
</dbReference>
<keyword evidence="3" id="KW-0597">Phosphoprotein</keyword>
<evidence type="ECO:0000259" key="9">
    <source>
        <dbReference type="PROSITE" id="PS50113"/>
    </source>
</evidence>
<feature type="domain" description="Histidine kinase" evidence="7">
    <location>
        <begin position="621"/>
        <end position="825"/>
    </location>
</feature>
<dbReference type="InterPro" id="IPR013656">
    <property type="entry name" value="PAS_4"/>
</dbReference>
<evidence type="ECO:0000256" key="4">
    <source>
        <dbReference type="ARBA" id="ARBA00022679"/>
    </source>
</evidence>
<dbReference type="CDD" id="cd00075">
    <property type="entry name" value="HATPase"/>
    <property type="match status" value="1"/>
</dbReference>
<dbReference type="InterPro" id="IPR035965">
    <property type="entry name" value="PAS-like_dom_sf"/>
</dbReference>
<dbReference type="SUPFAM" id="SSF55785">
    <property type="entry name" value="PYP-like sensor domain (PAS domain)"/>
    <property type="match status" value="4"/>
</dbReference>
<evidence type="ECO:0000256" key="2">
    <source>
        <dbReference type="ARBA" id="ARBA00012438"/>
    </source>
</evidence>
<feature type="domain" description="PAC" evidence="9">
    <location>
        <begin position="87"/>
        <end position="140"/>
    </location>
</feature>
<dbReference type="Gene3D" id="3.30.450.20">
    <property type="entry name" value="PAS domain"/>
    <property type="match status" value="4"/>
</dbReference>
<dbReference type="Pfam" id="PF08448">
    <property type="entry name" value="PAS_4"/>
    <property type="match status" value="2"/>
</dbReference>
<dbReference type="SMART" id="SM00387">
    <property type="entry name" value="HATPase_c"/>
    <property type="match status" value="1"/>
</dbReference>
<evidence type="ECO:0000256" key="1">
    <source>
        <dbReference type="ARBA" id="ARBA00000085"/>
    </source>
</evidence>
<keyword evidence="5" id="KW-0418">Kinase</keyword>
<dbReference type="Gene3D" id="3.30.565.10">
    <property type="entry name" value="Histidine kinase-like ATPase, C-terminal domain"/>
    <property type="match status" value="1"/>
</dbReference>
<dbReference type="InterPro" id="IPR004358">
    <property type="entry name" value="Sig_transdc_His_kin-like_C"/>
</dbReference>
<dbReference type="InterPro" id="IPR013767">
    <property type="entry name" value="PAS_fold"/>
</dbReference>
<keyword evidence="6" id="KW-0175">Coiled coil</keyword>
<dbReference type="AlphaFoldDB" id="A0ABD8A7W2"/>
<dbReference type="InterPro" id="IPR000014">
    <property type="entry name" value="PAS"/>
</dbReference>
<proteinExistence type="predicted"/>
<evidence type="ECO:0000259" key="8">
    <source>
        <dbReference type="PROSITE" id="PS50112"/>
    </source>
</evidence>
<feature type="coiled-coil region" evidence="6">
    <location>
        <begin position="426"/>
        <end position="488"/>
    </location>
</feature>